<name>W6RYS2_9CLOT</name>
<evidence type="ECO:0000259" key="12">
    <source>
        <dbReference type="Pfam" id="PF01225"/>
    </source>
</evidence>
<comment type="pathway">
    <text evidence="10 11">Cell wall biogenesis; peptidoglycan biosynthesis.</text>
</comment>
<dbReference type="InterPro" id="IPR035911">
    <property type="entry name" value="MurE/MurF_N"/>
</dbReference>
<comment type="similarity">
    <text evidence="10">Belongs to the MurCDEF family. MurF subfamily.</text>
</comment>
<dbReference type="SUPFAM" id="SSF53623">
    <property type="entry name" value="MurD-like peptide ligases, catalytic domain"/>
    <property type="match status" value="1"/>
</dbReference>
<comment type="catalytic activity">
    <reaction evidence="10 11">
        <text>D-alanyl-D-alanine + UDP-N-acetyl-alpha-D-muramoyl-L-alanyl-gamma-D-glutamyl-meso-2,6-diaminopimelate + ATP = UDP-N-acetyl-alpha-D-muramoyl-L-alanyl-gamma-D-glutamyl-meso-2,6-diaminopimeloyl-D-alanyl-D-alanine + ADP + phosphate + H(+)</text>
        <dbReference type="Rhea" id="RHEA:28374"/>
        <dbReference type="ChEBI" id="CHEBI:15378"/>
        <dbReference type="ChEBI" id="CHEBI:30616"/>
        <dbReference type="ChEBI" id="CHEBI:43474"/>
        <dbReference type="ChEBI" id="CHEBI:57822"/>
        <dbReference type="ChEBI" id="CHEBI:61386"/>
        <dbReference type="ChEBI" id="CHEBI:83905"/>
        <dbReference type="ChEBI" id="CHEBI:456216"/>
        <dbReference type="EC" id="6.3.2.10"/>
    </reaction>
</comment>
<dbReference type="PATRIC" id="fig|1216932.3.peg.1599"/>
<evidence type="ECO:0000256" key="9">
    <source>
        <dbReference type="ARBA" id="ARBA00023316"/>
    </source>
</evidence>
<organism evidence="15 16">
    <name type="scientific">Clostridium bornimense</name>
    <dbReference type="NCBI Taxonomy" id="1216932"/>
    <lineage>
        <taxon>Bacteria</taxon>
        <taxon>Bacillati</taxon>
        <taxon>Bacillota</taxon>
        <taxon>Clostridia</taxon>
        <taxon>Eubacteriales</taxon>
        <taxon>Clostridiaceae</taxon>
        <taxon>Clostridium</taxon>
    </lineage>
</organism>
<keyword evidence="8 10" id="KW-0131">Cell cycle</keyword>
<dbReference type="GO" id="GO:0008766">
    <property type="term" value="F:UDP-N-acetylmuramoylalanyl-D-glutamyl-2,6-diaminopimelate-D-alanyl-D-alanine ligase activity"/>
    <property type="evidence" value="ECO:0007669"/>
    <property type="project" value="RHEA"/>
</dbReference>
<dbReference type="GO" id="GO:0005524">
    <property type="term" value="F:ATP binding"/>
    <property type="evidence" value="ECO:0007669"/>
    <property type="project" value="UniProtKB-UniRule"/>
</dbReference>
<dbReference type="InterPro" id="IPR013221">
    <property type="entry name" value="Mur_ligase_cen"/>
</dbReference>
<dbReference type="PANTHER" id="PTHR43024">
    <property type="entry name" value="UDP-N-ACETYLMURAMOYL-TRIPEPTIDE--D-ALANYL-D-ALANINE LIGASE"/>
    <property type="match status" value="1"/>
</dbReference>
<dbReference type="Gene3D" id="3.40.1190.10">
    <property type="entry name" value="Mur-like, catalytic domain"/>
    <property type="match status" value="1"/>
</dbReference>
<dbReference type="RefSeq" id="WP_044038116.1">
    <property type="nucleotide sequence ID" value="NZ_HG917868.1"/>
</dbReference>
<feature type="domain" description="Mur ligase C-terminal" evidence="13">
    <location>
        <begin position="317"/>
        <end position="435"/>
    </location>
</feature>
<keyword evidence="6 10" id="KW-0133">Cell shape</keyword>
<dbReference type="SUPFAM" id="SSF63418">
    <property type="entry name" value="MurE/MurF N-terminal domain"/>
    <property type="match status" value="1"/>
</dbReference>
<dbReference type="Proteomes" id="UP000019426">
    <property type="component" value="Chromosome M2/40_rep1"/>
</dbReference>
<dbReference type="KEGG" id="clt:CM240_1606"/>
<keyword evidence="4 10" id="KW-0547">Nucleotide-binding</keyword>
<dbReference type="InterPro" id="IPR051046">
    <property type="entry name" value="MurCDEF_CellWall_CoF430Synth"/>
</dbReference>
<dbReference type="EMBL" id="HG917868">
    <property type="protein sequence ID" value="CDM68764.1"/>
    <property type="molecule type" value="Genomic_DNA"/>
</dbReference>
<keyword evidence="7 10" id="KW-0573">Peptidoglycan synthesis</keyword>
<keyword evidence="2 10" id="KW-0436">Ligase</keyword>
<evidence type="ECO:0000313" key="15">
    <source>
        <dbReference type="EMBL" id="CDM68764.1"/>
    </source>
</evidence>
<keyword evidence="5 10" id="KW-0067">ATP-binding</keyword>
<dbReference type="Pfam" id="PF02875">
    <property type="entry name" value="Mur_ligase_C"/>
    <property type="match status" value="1"/>
</dbReference>
<dbReference type="UniPathway" id="UPA00219"/>
<proteinExistence type="inferred from homology"/>
<feature type="domain" description="Mur ligase N-terminal catalytic" evidence="12">
    <location>
        <begin position="25"/>
        <end position="102"/>
    </location>
</feature>
<feature type="domain" description="Mur ligase central" evidence="14">
    <location>
        <begin position="113"/>
        <end position="294"/>
    </location>
</feature>
<evidence type="ECO:0000256" key="2">
    <source>
        <dbReference type="ARBA" id="ARBA00022598"/>
    </source>
</evidence>
<evidence type="ECO:0000256" key="10">
    <source>
        <dbReference type="HAMAP-Rule" id="MF_02019"/>
    </source>
</evidence>
<dbReference type="InterPro" id="IPR036565">
    <property type="entry name" value="Mur-like_cat_sf"/>
</dbReference>
<evidence type="ECO:0000256" key="4">
    <source>
        <dbReference type="ARBA" id="ARBA00022741"/>
    </source>
</evidence>
<dbReference type="InterPro" id="IPR000713">
    <property type="entry name" value="Mur_ligase_N"/>
</dbReference>
<dbReference type="eggNOG" id="COG0770">
    <property type="taxonomic scope" value="Bacteria"/>
</dbReference>
<protein>
    <recommendedName>
        <fullName evidence="10 11">UDP-N-acetylmuramoyl-tripeptide--D-alanyl-D-alanine ligase</fullName>
        <ecNumber evidence="10 11">6.3.2.10</ecNumber>
    </recommendedName>
    <alternativeName>
        <fullName evidence="10">D-alanyl-D-alanine-adding enzyme</fullName>
    </alternativeName>
</protein>
<evidence type="ECO:0000259" key="13">
    <source>
        <dbReference type="Pfam" id="PF02875"/>
    </source>
</evidence>
<dbReference type="GO" id="GO:0009252">
    <property type="term" value="P:peptidoglycan biosynthetic process"/>
    <property type="evidence" value="ECO:0007669"/>
    <property type="project" value="UniProtKB-UniRule"/>
</dbReference>
<evidence type="ECO:0000256" key="6">
    <source>
        <dbReference type="ARBA" id="ARBA00022960"/>
    </source>
</evidence>
<dbReference type="AlphaFoldDB" id="W6RYS2"/>
<dbReference type="SUPFAM" id="SSF53244">
    <property type="entry name" value="MurD-like peptide ligases, peptide-binding domain"/>
    <property type="match status" value="1"/>
</dbReference>
<evidence type="ECO:0000256" key="11">
    <source>
        <dbReference type="RuleBase" id="RU004136"/>
    </source>
</evidence>
<dbReference type="InterPro" id="IPR005863">
    <property type="entry name" value="UDP-N-AcMur_synth"/>
</dbReference>
<reference evidence="15 16" key="1">
    <citation type="submission" date="2013-11" db="EMBL/GenBank/DDBJ databases">
        <title>Complete genome sequence of Clostridum sp. M2/40.</title>
        <authorList>
            <person name="Wibberg D."/>
            <person name="Puehler A."/>
            <person name="Schlueter A."/>
        </authorList>
    </citation>
    <scope>NUCLEOTIDE SEQUENCE [LARGE SCALE GENOMIC DNA]</scope>
    <source>
        <strain evidence="16">M2/40</strain>
    </source>
</reference>
<dbReference type="PANTHER" id="PTHR43024:SF1">
    <property type="entry name" value="UDP-N-ACETYLMURAMOYL-TRIPEPTIDE--D-ALANYL-D-ALANINE LIGASE"/>
    <property type="match status" value="1"/>
</dbReference>
<keyword evidence="1 10" id="KW-0963">Cytoplasm</keyword>
<dbReference type="GO" id="GO:0051301">
    <property type="term" value="P:cell division"/>
    <property type="evidence" value="ECO:0007669"/>
    <property type="project" value="UniProtKB-KW"/>
</dbReference>
<feature type="binding site" evidence="10">
    <location>
        <begin position="115"/>
        <end position="121"/>
    </location>
    <ligand>
        <name>ATP</name>
        <dbReference type="ChEBI" id="CHEBI:30616"/>
    </ligand>
</feature>
<dbReference type="GO" id="GO:0005737">
    <property type="term" value="C:cytoplasm"/>
    <property type="evidence" value="ECO:0007669"/>
    <property type="project" value="UniProtKB-SubCell"/>
</dbReference>
<evidence type="ECO:0000256" key="5">
    <source>
        <dbReference type="ARBA" id="ARBA00022840"/>
    </source>
</evidence>
<dbReference type="Pfam" id="PF01225">
    <property type="entry name" value="Mur_ligase"/>
    <property type="match status" value="1"/>
</dbReference>
<evidence type="ECO:0000256" key="3">
    <source>
        <dbReference type="ARBA" id="ARBA00022618"/>
    </source>
</evidence>
<dbReference type="HAMAP" id="MF_02019">
    <property type="entry name" value="MurF"/>
    <property type="match status" value="1"/>
</dbReference>
<dbReference type="InterPro" id="IPR036615">
    <property type="entry name" value="Mur_ligase_C_dom_sf"/>
</dbReference>
<evidence type="ECO:0000259" key="14">
    <source>
        <dbReference type="Pfam" id="PF08245"/>
    </source>
</evidence>
<dbReference type="HOGENOM" id="CLU_031507_1_2_9"/>
<gene>
    <name evidence="10" type="primary">murF</name>
    <name evidence="15" type="ORF">CM240_1606</name>
</gene>
<keyword evidence="3 10" id="KW-0132">Cell division</keyword>
<dbReference type="OrthoDB" id="9801978at2"/>
<evidence type="ECO:0000256" key="8">
    <source>
        <dbReference type="ARBA" id="ARBA00023306"/>
    </source>
</evidence>
<dbReference type="GO" id="GO:0047480">
    <property type="term" value="F:UDP-N-acetylmuramoyl-tripeptide-D-alanyl-D-alanine ligase activity"/>
    <property type="evidence" value="ECO:0007669"/>
    <property type="project" value="UniProtKB-UniRule"/>
</dbReference>
<dbReference type="Gene3D" id="3.40.1390.10">
    <property type="entry name" value="MurE/MurF, N-terminal domain"/>
    <property type="match status" value="1"/>
</dbReference>
<dbReference type="EC" id="6.3.2.10" evidence="10 11"/>
<dbReference type="GO" id="GO:0071555">
    <property type="term" value="P:cell wall organization"/>
    <property type="evidence" value="ECO:0007669"/>
    <property type="project" value="UniProtKB-KW"/>
</dbReference>
<evidence type="ECO:0000313" key="16">
    <source>
        <dbReference type="Proteomes" id="UP000019426"/>
    </source>
</evidence>
<dbReference type="NCBIfam" id="TIGR01143">
    <property type="entry name" value="murF"/>
    <property type="match status" value="1"/>
</dbReference>
<dbReference type="Pfam" id="PF08245">
    <property type="entry name" value="Mur_ligase_M"/>
    <property type="match status" value="1"/>
</dbReference>
<comment type="subcellular location">
    <subcellularLocation>
        <location evidence="10 11">Cytoplasm</location>
    </subcellularLocation>
</comment>
<accession>W6RYS2</accession>
<evidence type="ECO:0000256" key="7">
    <source>
        <dbReference type="ARBA" id="ARBA00022984"/>
    </source>
</evidence>
<comment type="function">
    <text evidence="10 11">Involved in cell wall formation. Catalyzes the final step in the synthesis of UDP-N-acetylmuramoyl-pentapeptide, the precursor of murein.</text>
</comment>
<dbReference type="STRING" id="1216932.CM240_1606"/>
<dbReference type="Gene3D" id="3.90.190.20">
    <property type="entry name" value="Mur ligase, C-terminal domain"/>
    <property type="match status" value="1"/>
</dbReference>
<keyword evidence="16" id="KW-1185">Reference proteome</keyword>
<evidence type="ECO:0000256" key="1">
    <source>
        <dbReference type="ARBA" id="ARBA00022490"/>
    </source>
</evidence>
<dbReference type="InterPro" id="IPR004101">
    <property type="entry name" value="Mur_ligase_C"/>
</dbReference>
<keyword evidence="9 10" id="KW-0961">Cell wall biogenesis/degradation</keyword>
<sequence length="447" mass="49617">MENLSFNEILEAVNGRYLEYNGERKITYVETDTRKIKEGALFIALKGENFNGNKFADVALENGASAVIIDEIAFDVLKTKGLGNIIIVEDTRKALLDLAAYYRRKLDIKVVGITGSTGKTSTKDLVAAALSSKYKVFKTKGNFNNEVGVPLMIFSIDNSYDIAVLEMGMSNLGEIERLALAGKPDIAVITNVGMSHIENLKTRENILKAKMEITTGFNKENVLIINGENDLLKTISRKDYEVIKIGADDDYYDIKAKDIKICEDSVEFTVDESSFLVEQLGYHSVLNGLLAIAVGRKLGLSDKEINKGFKNIESTSMRLDVKEKNNNIIINDTYNASPDSMKAGIDVLMNLKKSYNIIIVGDMRELGDESYNAHKNVGEYAKEKGIDLLLTTGEYSRAYKDGFGESTVVFEDKESIVNYVKALDKNYAVLVKASRGSKFEEIVNNLI</sequence>
<dbReference type="GO" id="GO:0008360">
    <property type="term" value="P:regulation of cell shape"/>
    <property type="evidence" value="ECO:0007669"/>
    <property type="project" value="UniProtKB-KW"/>
</dbReference>